<dbReference type="PANTHER" id="PTHR32024">
    <property type="entry name" value="TRK SYSTEM POTASSIUM UPTAKE PROTEIN TRKG-RELATED"/>
    <property type="match status" value="1"/>
</dbReference>
<reference evidence="11" key="1">
    <citation type="journal article" date="2019" name="Int. J. Syst. Evol. Microbiol.">
        <title>The Global Catalogue of Microorganisms (GCM) 10K type strain sequencing project: providing services to taxonomists for standard genome sequencing and annotation.</title>
        <authorList>
            <consortium name="The Broad Institute Genomics Platform"/>
            <consortium name="The Broad Institute Genome Sequencing Center for Infectious Disease"/>
            <person name="Wu L."/>
            <person name="Ma J."/>
        </authorList>
    </citation>
    <scope>NUCLEOTIDE SEQUENCE [LARGE SCALE GENOMIC DNA]</scope>
    <source>
        <strain evidence="11">CCUG 51308</strain>
    </source>
</reference>
<feature type="transmembrane region" description="Helical" evidence="9">
    <location>
        <begin position="440"/>
        <end position="463"/>
    </location>
</feature>
<evidence type="ECO:0000256" key="9">
    <source>
        <dbReference type="SAM" id="Phobius"/>
    </source>
</evidence>
<dbReference type="InterPro" id="IPR003445">
    <property type="entry name" value="Cat_transpt"/>
</dbReference>
<evidence type="ECO:0000256" key="6">
    <source>
        <dbReference type="ARBA" id="ARBA00022989"/>
    </source>
</evidence>
<keyword evidence="11" id="KW-1185">Reference proteome</keyword>
<keyword evidence="5 9" id="KW-0812">Transmembrane</keyword>
<dbReference type="EMBL" id="JBHTBR010000002">
    <property type="protein sequence ID" value="MFC7290537.1"/>
    <property type="molecule type" value="Genomic_DNA"/>
</dbReference>
<dbReference type="Proteomes" id="UP001596492">
    <property type="component" value="Unassembled WGS sequence"/>
</dbReference>
<evidence type="ECO:0000256" key="7">
    <source>
        <dbReference type="ARBA" id="ARBA00023065"/>
    </source>
</evidence>
<evidence type="ECO:0000313" key="10">
    <source>
        <dbReference type="EMBL" id="MFC7290537.1"/>
    </source>
</evidence>
<keyword evidence="3" id="KW-0813">Transport</keyword>
<feature type="transmembrane region" description="Helical" evidence="9">
    <location>
        <begin position="327"/>
        <end position="351"/>
    </location>
</feature>
<evidence type="ECO:0000313" key="11">
    <source>
        <dbReference type="Proteomes" id="UP001596492"/>
    </source>
</evidence>
<evidence type="ECO:0000256" key="2">
    <source>
        <dbReference type="ARBA" id="ARBA00009137"/>
    </source>
</evidence>
<keyword evidence="7" id="KW-0406">Ion transport</keyword>
<feature type="transmembrane region" description="Helical" evidence="9">
    <location>
        <begin position="227"/>
        <end position="249"/>
    </location>
</feature>
<keyword evidence="6 9" id="KW-1133">Transmembrane helix</keyword>
<evidence type="ECO:0000256" key="4">
    <source>
        <dbReference type="ARBA" id="ARBA00022475"/>
    </source>
</evidence>
<comment type="caution">
    <text evidence="10">The sequence shown here is derived from an EMBL/GenBank/DDBJ whole genome shotgun (WGS) entry which is preliminary data.</text>
</comment>
<comment type="subcellular location">
    <subcellularLocation>
        <location evidence="1">Cell membrane</location>
        <topology evidence="1">Multi-pass membrane protein</topology>
    </subcellularLocation>
</comment>
<evidence type="ECO:0000256" key="1">
    <source>
        <dbReference type="ARBA" id="ARBA00004651"/>
    </source>
</evidence>
<organism evidence="10 11">
    <name type="scientific">Hirschia litorea</name>
    <dbReference type="NCBI Taxonomy" id="1199156"/>
    <lineage>
        <taxon>Bacteria</taxon>
        <taxon>Pseudomonadati</taxon>
        <taxon>Pseudomonadota</taxon>
        <taxon>Alphaproteobacteria</taxon>
        <taxon>Hyphomonadales</taxon>
        <taxon>Hyphomonadaceae</taxon>
        <taxon>Hirschia</taxon>
    </lineage>
</organism>
<feature type="transmembrane region" description="Helical" evidence="9">
    <location>
        <begin position="37"/>
        <end position="59"/>
    </location>
</feature>
<feature type="transmembrane region" description="Helical" evidence="9">
    <location>
        <begin position="270"/>
        <end position="287"/>
    </location>
</feature>
<feature type="transmembrane region" description="Helical" evidence="9">
    <location>
        <begin position="71"/>
        <end position="90"/>
    </location>
</feature>
<feature type="transmembrane region" description="Helical" evidence="9">
    <location>
        <begin position="381"/>
        <end position="405"/>
    </location>
</feature>
<keyword evidence="4" id="KW-1003">Cell membrane</keyword>
<keyword evidence="8 9" id="KW-0472">Membrane</keyword>
<dbReference type="RefSeq" id="WP_382165508.1">
    <property type="nucleotide sequence ID" value="NZ_JBHTBR010000002.1"/>
</dbReference>
<feature type="transmembrane region" description="Helical" evidence="9">
    <location>
        <begin position="12"/>
        <end position="31"/>
    </location>
</feature>
<sequence>MNTSSVLKQLSLMATIIGGLALLCALFSHYTGDEASARGFLLSGVIGALIGGSILILLWDVPSRTSAREGLLFVIGFWVLMPIIAAPPFWSSGVSSDWIQASFEAVSNLTTTGATAGDATQPESIRYWRSILQFIGGVAGVIMAVVVLAALNLTGPGVHKSHLLTLAKDDMFGRIGRITMTVAAVYGVMALFGTISIAASGAELIDAVTRSVAAISTSSTLRGVAGAYAYSPFAAGIITFLLFVGATNIALHTDILRQKSWKVYVKDIEIHALILGIIIFAALLSIMNNRLDLRYLVEALSFISTSGLNVTGSISVLDTLPQPVPDLFVFVGASALSTAGGLKITRVIVLMSRALTEFRRLSFENSTATLKYQGRGRKDNIVVGVWVYLIAYIGATIIIGMLLALSGVDAETSFRSAIGAISNTGPLVDSAVLDQSPSSITLVLLSLGCILGRIEVLALAPLFSRDFWRK</sequence>
<evidence type="ECO:0000256" key="8">
    <source>
        <dbReference type="ARBA" id="ARBA00023136"/>
    </source>
</evidence>
<feature type="transmembrane region" description="Helical" evidence="9">
    <location>
        <begin position="131"/>
        <end position="154"/>
    </location>
</feature>
<name>A0ABW2II45_9PROT</name>
<accession>A0ABW2II45</accession>
<protein>
    <submittedName>
        <fullName evidence="10">TrkH family potassium uptake protein</fullName>
    </submittedName>
</protein>
<evidence type="ECO:0000256" key="3">
    <source>
        <dbReference type="ARBA" id="ARBA00022448"/>
    </source>
</evidence>
<dbReference type="PANTHER" id="PTHR32024:SF2">
    <property type="entry name" value="TRK SYSTEM POTASSIUM UPTAKE PROTEIN TRKG-RELATED"/>
    <property type="match status" value="1"/>
</dbReference>
<proteinExistence type="inferred from homology"/>
<comment type="similarity">
    <text evidence="2">Belongs to the TrkH potassium transport family.</text>
</comment>
<evidence type="ECO:0000256" key="5">
    <source>
        <dbReference type="ARBA" id="ARBA00022692"/>
    </source>
</evidence>
<dbReference type="Pfam" id="PF02386">
    <property type="entry name" value="TrkH"/>
    <property type="match status" value="1"/>
</dbReference>
<feature type="transmembrane region" description="Helical" evidence="9">
    <location>
        <begin position="175"/>
        <end position="199"/>
    </location>
</feature>
<gene>
    <name evidence="10" type="ORF">ACFQS8_02820</name>
</gene>